<keyword evidence="2" id="KW-0812">Transmembrane</keyword>
<proteinExistence type="predicted"/>
<dbReference type="KEGG" id="snk:CP967_02800"/>
<feature type="region of interest" description="Disordered" evidence="1">
    <location>
        <begin position="80"/>
        <end position="100"/>
    </location>
</feature>
<dbReference type="RefSeq" id="WP_150486389.1">
    <property type="nucleotide sequence ID" value="NZ_BMUV01000027.1"/>
</dbReference>
<dbReference type="OrthoDB" id="4333277at2"/>
<protein>
    <submittedName>
        <fullName evidence="3">Uncharacterized protein</fullName>
    </submittedName>
</protein>
<dbReference type="Proteomes" id="UP000326178">
    <property type="component" value="Chromosome"/>
</dbReference>
<evidence type="ECO:0000313" key="3">
    <source>
        <dbReference type="EMBL" id="QEU71029.1"/>
    </source>
</evidence>
<keyword evidence="2" id="KW-1133">Transmembrane helix</keyword>
<evidence type="ECO:0000256" key="2">
    <source>
        <dbReference type="SAM" id="Phobius"/>
    </source>
</evidence>
<dbReference type="EMBL" id="CP023702">
    <property type="protein sequence ID" value="QEU71029.1"/>
    <property type="molecule type" value="Genomic_DNA"/>
</dbReference>
<feature type="transmembrane region" description="Helical" evidence="2">
    <location>
        <begin position="17"/>
        <end position="41"/>
    </location>
</feature>
<organism evidence="3 4">
    <name type="scientific">Streptomyces nitrosporeus</name>
    <dbReference type="NCBI Taxonomy" id="28894"/>
    <lineage>
        <taxon>Bacteria</taxon>
        <taxon>Bacillati</taxon>
        <taxon>Actinomycetota</taxon>
        <taxon>Actinomycetes</taxon>
        <taxon>Kitasatosporales</taxon>
        <taxon>Streptomycetaceae</taxon>
        <taxon>Streptomyces</taxon>
    </lineage>
</organism>
<gene>
    <name evidence="3" type="ORF">CP967_02800</name>
</gene>
<accession>A0A5J6F3X4</accession>
<evidence type="ECO:0000313" key="4">
    <source>
        <dbReference type="Proteomes" id="UP000326178"/>
    </source>
</evidence>
<name>A0A5J6F3X4_9ACTN</name>
<keyword evidence="2" id="KW-0472">Membrane</keyword>
<keyword evidence="4" id="KW-1185">Reference proteome</keyword>
<dbReference type="AlphaFoldDB" id="A0A5J6F3X4"/>
<reference evidence="3 4" key="1">
    <citation type="submission" date="2017-09" db="EMBL/GenBank/DDBJ databases">
        <authorList>
            <person name="Lee N."/>
            <person name="Cho B.-K."/>
        </authorList>
    </citation>
    <scope>NUCLEOTIDE SEQUENCE [LARGE SCALE GENOMIC DNA]</scope>
    <source>
        <strain evidence="3 4">ATCC 12769</strain>
    </source>
</reference>
<evidence type="ECO:0000256" key="1">
    <source>
        <dbReference type="SAM" id="MobiDB-lite"/>
    </source>
</evidence>
<sequence>MAAMTGTSVRATGRRGVVAAVPSAVLPAALGWVLVLAAVFLCCSQAAPASRGEAQAAAAVRVFTPAPTAAAVVVADAPGDRGPGSSCHGATDHSSSAVLPGPTAPVALPCVTSAGAPAGPLTGAAAIRGPSDESADSVDRHRLQIQRI</sequence>